<protein>
    <submittedName>
        <fullName evidence="2">Uncharacterized protein</fullName>
    </submittedName>
</protein>
<gene>
    <name evidence="1" type="ORF">PR002_g1975</name>
    <name evidence="2" type="ORF">PR003_g694</name>
</gene>
<name>A0A6A4G2G7_9STRA</name>
<dbReference type="EMBL" id="QXFT01000016">
    <property type="protein sequence ID" value="KAE9359496.1"/>
    <property type="molecule type" value="Genomic_DNA"/>
</dbReference>
<evidence type="ECO:0000313" key="3">
    <source>
        <dbReference type="Proteomes" id="UP000434957"/>
    </source>
</evidence>
<keyword evidence="3" id="KW-1185">Reference proteome</keyword>
<dbReference type="EMBL" id="QXFU01000062">
    <property type="protein sequence ID" value="KAE9045900.1"/>
    <property type="molecule type" value="Genomic_DNA"/>
</dbReference>
<dbReference type="Proteomes" id="UP000435112">
    <property type="component" value="Unassembled WGS sequence"/>
</dbReference>
<accession>A0A6A4G2G7</accession>
<evidence type="ECO:0000313" key="2">
    <source>
        <dbReference type="EMBL" id="KAE9359496.1"/>
    </source>
</evidence>
<organism evidence="2 3">
    <name type="scientific">Phytophthora rubi</name>
    <dbReference type="NCBI Taxonomy" id="129364"/>
    <lineage>
        <taxon>Eukaryota</taxon>
        <taxon>Sar</taxon>
        <taxon>Stramenopiles</taxon>
        <taxon>Oomycota</taxon>
        <taxon>Peronosporomycetes</taxon>
        <taxon>Peronosporales</taxon>
        <taxon>Peronosporaceae</taxon>
        <taxon>Phytophthora</taxon>
    </lineage>
</organism>
<sequence length="105" mass="12024">MLVKYPIQFEDAYLRGRSIECNWEVMRPSDYMHSFVIPVYLTHSLQAAITTSRKEQRSPPALVDSVKAQGVVLDVVATIDPKLWKRSGRIVGALTRFHGIKSKWH</sequence>
<reference evidence="2 3" key="1">
    <citation type="submission" date="2018-08" db="EMBL/GenBank/DDBJ databases">
        <title>Genomic investigation of the strawberry pathogen Phytophthora fragariae indicates pathogenicity is determined by transcriptional variation in three key races.</title>
        <authorList>
            <person name="Adams T.M."/>
            <person name="Armitage A.D."/>
            <person name="Sobczyk M.K."/>
            <person name="Bates H.J."/>
            <person name="Dunwell J.M."/>
            <person name="Nellist C.F."/>
            <person name="Harrison R.J."/>
        </authorList>
    </citation>
    <scope>NUCLEOTIDE SEQUENCE [LARGE SCALE GENOMIC DNA]</scope>
    <source>
        <strain evidence="1 4">SCRP324</strain>
        <strain evidence="2 3">SCRP333</strain>
    </source>
</reference>
<dbReference type="OrthoDB" id="123349at2759"/>
<evidence type="ECO:0000313" key="4">
    <source>
        <dbReference type="Proteomes" id="UP000435112"/>
    </source>
</evidence>
<comment type="caution">
    <text evidence="2">The sequence shown here is derived from an EMBL/GenBank/DDBJ whole genome shotgun (WGS) entry which is preliminary data.</text>
</comment>
<proteinExistence type="predicted"/>
<dbReference type="AlphaFoldDB" id="A0A6A4G2G7"/>
<evidence type="ECO:0000313" key="1">
    <source>
        <dbReference type="EMBL" id="KAE9045900.1"/>
    </source>
</evidence>
<dbReference type="Proteomes" id="UP000434957">
    <property type="component" value="Unassembled WGS sequence"/>
</dbReference>